<dbReference type="GO" id="GO:0140359">
    <property type="term" value="F:ABC-type transporter activity"/>
    <property type="evidence" value="ECO:0007669"/>
    <property type="project" value="InterPro"/>
</dbReference>
<dbReference type="SUPFAM" id="SSF52540">
    <property type="entry name" value="P-loop containing nucleoside triphosphate hydrolases"/>
    <property type="match status" value="1"/>
</dbReference>
<dbReference type="Gene3D" id="3.90.70.10">
    <property type="entry name" value="Cysteine proteinases"/>
    <property type="match status" value="1"/>
</dbReference>
<proteinExistence type="predicted"/>
<evidence type="ECO:0000256" key="4">
    <source>
        <dbReference type="ARBA" id="ARBA00022692"/>
    </source>
</evidence>
<dbReference type="RefSeq" id="WP_106089165.1">
    <property type="nucleotide sequence ID" value="NZ_PVNL01000044.1"/>
</dbReference>
<evidence type="ECO:0000256" key="1">
    <source>
        <dbReference type="ARBA" id="ARBA00004651"/>
    </source>
</evidence>
<dbReference type="InterPro" id="IPR003439">
    <property type="entry name" value="ABC_transporter-like_ATP-bd"/>
</dbReference>
<dbReference type="PROSITE" id="PS00211">
    <property type="entry name" value="ABC_TRANSPORTER_1"/>
    <property type="match status" value="1"/>
</dbReference>
<evidence type="ECO:0000259" key="11">
    <source>
        <dbReference type="PROSITE" id="PS50929"/>
    </source>
</evidence>
<dbReference type="GO" id="GO:0008233">
    <property type="term" value="F:peptidase activity"/>
    <property type="evidence" value="ECO:0007669"/>
    <property type="project" value="InterPro"/>
</dbReference>
<dbReference type="GO" id="GO:0006508">
    <property type="term" value="P:proteolysis"/>
    <property type="evidence" value="ECO:0007669"/>
    <property type="project" value="InterPro"/>
</dbReference>
<dbReference type="GO" id="GO:0005886">
    <property type="term" value="C:plasma membrane"/>
    <property type="evidence" value="ECO:0007669"/>
    <property type="project" value="UniProtKB-SubCell"/>
</dbReference>
<keyword evidence="8 9" id="KW-0472">Membrane</keyword>
<dbReference type="InterPro" id="IPR011527">
    <property type="entry name" value="ABC1_TM_dom"/>
</dbReference>
<dbReference type="Pfam" id="PF00664">
    <property type="entry name" value="ABC_membrane"/>
    <property type="match status" value="1"/>
</dbReference>
<dbReference type="InterPro" id="IPR027417">
    <property type="entry name" value="P-loop_NTPase"/>
</dbReference>
<dbReference type="EMBL" id="PVNL01000044">
    <property type="protein sequence ID" value="PRQ08189.1"/>
    <property type="molecule type" value="Genomic_DNA"/>
</dbReference>
<dbReference type="InterPro" id="IPR005074">
    <property type="entry name" value="Peptidase_C39"/>
</dbReference>
<comment type="subcellular location">
    <subcellularLocation>
        <location evidence="1">Cell membrane</location>
        <topology evidence="1">Multi-pass membrane protein</topology>
    </subcellularLocation>
</comment>
<dbReference type="Pfam" id="PF00005">
    <property type="entry name" value="ABC_tran"/>
    <property type="match status" value="1"/>
</dbReference>
<dbReference type="Gene3D" id="3.40.50.300">
    <property type="entry name" value="P-loop containing nucleotide triphosphate hydrolases"/>
    <property type="match status" value="1"/>
</dbReference>
<keyword evidence="2" id="KW-0813">Transport</keyword>
<dbReference type="OrthoDB" id="9772049at2"/>
<evidence type="ECO:0000256" key="2">
    <source>
        <dbReference type="ARBA" id="ARBA00022448"/>
    </source>
</evidence>
<dbReference type="PROSITE" id="PS50929">
    <property type="entry name" value="ABC_TM1F"/>
    <property type="match status" value="1"/>
</dbReference>
<dbReference type="GO" id="GO:0034040">
    <property type="term" value="F:ATPase-coupled lipid transmembrane transporter activity"/>
    <property type="evidence" value="ECO:0007669"/>
    <property type="project" value="TreeGrafter"/>
</dbReference>
<evidence type="ECO:0000313" key="14">
    <source>
        <dbReference type="Proteomes" id="UP000238823"/>
    </source>
</evidence>
<dbReference type="InterPro" id="IPR039421">
    <property type="entry name" value="Type_1_exporter"/>
</dbReference>
<evidence type="ECO:0000259" key="10">
    <source>
        <dbReference type="PROSITE" id="PS50893"/>
    </source>
</evidence>
<name>A0A2S9YT16_9BACT</name>
<dbReference type="Pfam" id="PF03412">
    <property type="entry name" value="Peptidase_C39"/>
    <property type="match status" value="1"/>
</dbReference>
<accession>A0A2S9YT16</accession>
<evidence type="ECO:0000256" key="9">
    <source>
        <dbReference type="SAM" id="Phobius"/>
    </source>
</evidence>
<dbReference type="FunFam" id="3.40.50.300:FF:000299">
    <property type="entry name" value="ABC transporter ATP-binding protein/permease"/>
    <property type="match status" value="1"/>
</dbReference>
<sequence length="725" mass="77564">MARPSRRIPVVRQLQAGDCSAACLSMVLAHYGRRVPLATVQEAVGIGRDGADAAAILRAGELLGLRGRGLRVDLDDLQLLPAGAILHWGFNHFVVFERVGARGIEIVDPAFGRRTISPARFGRSFTGIALALEPGDSFGGKPDHAPAPPSQLWAHLRKFAMQPQAVTRIAVTSLMLRLFALSLPLLTGFVVDRVVPRSDMDMLLAVAGGLLIMVLFQVASTLIRGHMLLHLRGRLDLEMSLGFLDHLTSLPFDFFQRRSAGDLMMRVNSHATIREILTASTLSALLDGPFVLAYLVIILIASPTLGVLVFALGLAQLVVFALSRGGLRELAAQELETRAHAQSFLVQMIGGIETLKAQGAERAAVERWSNLFVDEVNVSLERGRLTVLTDALRSGFATLAPLTVLTTGAVLVMNDSLSLGAMLALAALCASFLGPLDMLVETALQIQLLRGYVDRIDDVLAAEPEPRVRAGSGPGQLEGPRPCPRLAGRIELSGVCFSYDAGDVPVLTDINVEIAAGQCVAIVGSSGSGKSTLAKLILGLYRPSSGSIRYDGQELSQLDPRGLRRQLGIVMQKPHLFGGSIRSNIGLGSPGAGRERIIQAAREAGIHEVINAMPMAYETLVGDDGDALSGGERQRVALARALVGDPAILLFDEATSALDTATEHAIMARLQTRACTRIVIAHRLSTVAQADMILVMEGGRIIERGAHDELLRARGRYFSLVEAQS</sequence>
<feature type="transmembrane region" description="Helical" evidence="9">
    <location>
        <begin position="391"/>
        <end position="413"/>
    </location>
</feature>
<dbReference type="Proteomes" id="UP000238823">
    <property type="component" value="Unassembled WGS sequence"/>
</dbReference>
<feature type="transmembrane region" description="Helical" evidence="9">
    <location>
        <begin position="202"/>
        <end position="223"/>
    </location>
</feature>
<keyword evidence="7 9" id="KW-1133">Transmembrane helix</keyword>
<dbReference type="PANTHER" id="PTHR24221">
    <property type="entry name" value="ATP-BINDING CASSETTE SUB-FAMILY B"/>
    <property type="match status" value="1"/>
</dbReference>
<dbReference type="InterPro" id="IPR017871">
    <property type="entry name" value="ABC_transporter-like_CS"/>
</dbReference>
<dbReference type="SUPFAM" id="SSF90123">
    <property type="entry name" value="ABC transporter transmembrane region"/>
    <property type="match status" value="1"/>
</dbReference>
<dbReference type="Gene3D" id="1.20.1560.10">
    <property type="entry name" value="ABC transporter type 1, transmembrane domain"/>
    <property type="match status" value="1"/>
</dbReference>
<keyword evidence="6 13" id="KW-0067">ATP-binding</keyword>
<keyword evidence="4 9" id="KW-0812">Transmembrane</keyword>
<dbReference type="InterPro" id="IPR036640">
    <property type="entry name" value="ABC1_TM_sf"/>
</dbReference>
<dbReference type="GO" id="GO:0016887">
    <property type="term" value="F:ATP hydrolysis activity"/>
    <property type="evidence" value="ECO:0007669"/>
    <property type="project" value="InterPro"/>
</dbReference>
<comment type="caution">
    <text evidence="13">The sequence shown here is derived from an EMBL/GenBank/DDBJ whole genome shotgun (WGS) entry which is preliminary data.</text>
</comment>
<evidence type="ECO:0000259" key="12">
    <source>
        <dbReference type="PROSITE" id="PS50990"/>
    </source>
</evidence>
<organism evidence="13 14">
    <name type="scientific">Enhygromyxa salina</name>
    <dbReference type="NCBI Taxonomy" id="215803"/>
    <lineage>
        <taxon>Bacteria</taxon>
        <taxon>Pseudomonadati</taxon>
        <taxon>Myxococcota</taxon>
        <taxon>Polyangia</taxon>
        <taxon>Nannocystales</taxon>
        <taxon>Nannocystaceae</taxon>
        <taxon>Enhygromyxa</taxon>
    </lineage>
</organism>
<dbReference type="PANTHER" id="PTHR24221:SF606">
    <property type="entry name" value="COLICIN V SECRETION-PROCESSING ATP-BINDING PROTEIN"/>
    <property type="match status" value="1"/>
</dbReference>
<evidence type="ECO:0000313" key="13">
    <source>
        <dbReference type="EMBL" id="PRQ08189.1"/>
    </source>
</evidence>
<dbReference type="AlphaFoldDB" id="A0A2S9YT16"/>
<feature type="domain" description="ABC transmembrane type-1" evidence="11">
    <location>
        <begin position="169"/>
        <end position="448"/>
    </location>
</feature>
<keyword evidence="5" id="KW-0547">Nucleotide-binding</keyword>
<dbReference type="PROSITE" id="PS50893">
    <property type="entry name" value="ABC_TRANSPORTER_2"/>
    <property type="match status" value="1"/>
</dbReference>
<feature type="domain" description="Peptidase C39" evidence="12">
    <location>
        <begin position="13"/>
        <end position="132"/>
    </location>
</feature>
<dbReference type="PROSITE" id="PS50990">
    <property type="entry name" value="PEPTIDASE_C39"/>
    <property type="match status" value="1"/>
</dbReference>
<dbReference type="SMART" id="SM00382">
    <property type="entry name" value="AAA"/>
    <property type="match status" value="1"/>
</dbReference>
<keyword evidence="3" id="KW-1003">Cell membrane</keyword>
<evidence type="ECO:0000256" key="7">
    <source>
        <dbReference type="ARBA" id="ARBA00022989"/>
    </source>
</evidence>
<evidence type="ECO:0000256" key="3">
    <source>
        <dbReference type="ARBA" id="ARBA00022475"/>
    </source>
</evidence>
<evidence type="ECO:0000256" key="6">
    <source>
        <dbReference type="ARBA" id="ARBA00022840"/>
    </source>
</evidence>
<protein>
    <submittedName>
        <fullName evidence="13">Toxin RTX-I translocation ATP-binding protein</fullName>
    </submittedName>
</protein>
<dbReference type="InterPro" id="IPR003593">
    <property type="entry name" value="AAA+_ATPase"/>
</dbReference>
<reference evidence="13 14" key="1">
    <citation type="submission" date="2018-03" db="EMBL/GenBank/DDBJ databases">
        <title>Draft Genome Sequences of the Obligatory Marine Myxobacteria Enhygromyxa salina SWB007.</title>
        <authorList>
            <person name="Poehlein A."/>
            <person name="Moghaddam J.A."/>
            <person name="Harms H."/>
            <person name="Alanjari M."/>
            <person name="Koenig G.M."/>
            <person name="Daniel R."/>
            <person name="Schaeberle T.F."/>
        </authorList>
    </citation>
    <scope>NUCLEOTIDE SEQUENCE [LARGE SCALE GENOMIC DNA]</scope>
    <source>
        <strain evidence="13 14">SWB007</strain>
    </source>
</reference>
<dbReference type="CDD" id="cd18779">
    <property type="entry name" value="ABC_6TM_T1SS_like"/>
    <property type="match status" value="1"/>
</dbReference>
<gene>
    <name evidence="13" type="primary">apxIB_2</name>
    <name evidence="13" type="ORF">ENSA7_21610</name>
</gene>
<evidence type="ECO:0000256" key="8">
    <source>
        <dbReference type="ARBA" id="ARBA00023136"/>
    </source>
</evidence>
<feature type="domain" description="ABC transporter" evidence="10">
    <location>
        <begin position="490"/>
        <end position="723"/>
    </location>
</feature>
<feature type="transmembrane region" description="Helical" evidence="9">
    <location>
        <begin position="165"/>
        <end position="190"/>
    </location>
</feature>
<evidence type="ECO:0000256" key="5">
    <source>
        <dbReference type="ARBA" id="ARBA00022741"/>
    </source>
</evidence>
<dbReference type="GO" id="GO:0005524">
    <property type="term" value="F:ATP binding"/>
    <property type="evidence" value="ECO:0007669"/>
    <property type="project" value="UniProtKB-KW"/>
</dbReference>